<evidence type="ECO:0000313" key="2">
    <source>
        <dbReference type="Proteomes" id="UP001054945"/>
    </source>
</evidence>
<dbReference type="AlphaFoldDB" id="A0AAV4VIE4"/>
<gene>
    <name evidence="1" type="ORF">CEXT_649541</name>
</gene>
<proteinExistence type="predicted"/>
<comment type="caution">
    <text evidence="1">The sequence shown here is derived from an EMBL/GenBank/DDBJ whole genome shotgun (WGS) entry which is preliminary data.</text>
</comment>
<dbReference type="Proteomes" id="UP001054945">
    <property type="component" value="Unassembled WGS sequence"/>
</dbReference>
<sequence length="73" mass="7573">MCAFALCSATIIPSTYLGGYGYALAATPAVSYAPLPYAVAAPVVAPLAAHATVRYETPAFAYSYAHPVGYLKK</sequence>
<name>A0AAV4VIE4_CAEEX</name>
<organism evidence="1 2">
    <name type="scientific">Caerostris extrusa</name>
    <name type="common">Bark spider</name>
    <name type="synonym">Caerostris bankana</name>
    <dbReference type="NCBI Taxonomy" id="172846"/>
    <lineage>
        <taxon>Eukaryota</taxon>
        <taxon>Metazoa</taxon>
        <taxon>Ecdysozoa</taxon>
        <taxon>Arthropoda</taxon>
        <taxon>Chelicerata</taxon>
        <taxon>Arachnida</taxon>
        <taxon>Araneae</taxon>
        <taxon>Araneomorphae</taxon>
        <taxon>Entelegynae</taxon>
        <taxon>Araneoidea</taxon>
        <taxon>Araneidae</taxon>
        <taxon>Caerostris</taxon>
    </lineage>
</organism>
<protein>
    <submittedName>
        <fullName evidence="1">Uncharacterized protein</fullName>
    </submittedName>
</protein>
<dbReference type="EMBL" id="BPLR01014602">
    <property type="protein sequence ID" value="GIY69878.1"/>
    <property type="molecule type" value="Genomic_DNA"/>
</dbReference>
<reference evidence="1 2" key="1">
    <citation type="submission" date="2021-06" db="EMBL/GenBank/DDBJ databases">
        <title>Caerostris extrusa draft genome.</title>
        <authorList>
            <person name="Kono N."/>
            <person name="Arakawa K."/>
        </authorList>
    </citation>
    <scope>NUCLEOTIDE SEQUENCE [LARGE SCALE GENOMIC DNA]</scope>
</reference>
<evidence type="ECO:0000313" key="1">
    <source>
        <dbReference type="EMBL" id="GIY69878.1"/>
    </source>
</evidence>
<accession>A0AAV4VIE4</accession>
<keyword evidence="2" id="KW-1185">Reference proteome</keyword>